<evidence type="ECO:0000313" key="2">
    <source>
        <dbReference type="EMBL" id="VVU49603.1"/>
    </source>
</evidence>
<proteinExistence type="predicted"/>
<evidence type="ECO:0000313" key="3">
    <source>
        <dbReference type="Proteomes" id="UP000494201"/>
    </source>
</evidence>
<dbReference type="Proteomes" id="UP000494201">
    <property type="component" value="Unassembled WGS sequence"/>
</dbReference>
<dbReference type="EMBL" id="CABVLY010000007">
    <property type="protein sequence ID" value="VVU49603.1"/>
    <property type="molecule type" value="Genomic_DNA"/>
</dbReference>
<sequence length="204" mass="22589">MCRRFRSDGTASGRRSVAVTMDSAALKKGGDRAARRVCAALNRLRAGQCRRGRKTDESSAATRRDAMPRHRASRAHAAASCCVDRCVKPGTGHYPWRSHRAEAIRTRTMRPCFMKIRPALRCRTRRPCGARPDTRIGPVIVPPAGGQLPSLVRQACVRFSDDFAVFQVERPGFCDQLANTCEPASGFGGTVRDIRRLHDETPEK</sequence>
<protein>
    <submittedName>
        <fullName evidence="2">Uncharacterized protein</fullName>
    </submittedName>
</protein>
<reference evidence="2 3" key="1">
    <citation type="submission" date="2019-09" db="EMBL/GenBank/DDBJ databases">
        <authorList>
            <person name="Depoorter E."/>
        </authorList>
    </citation>
    <scope>NUCLEOTIDE SEQUENCE [LARGE SCALE GENOMIC DNA]</scope>
    <source>
        <strain evidence="2">LMG 20980</strain>
    </source>
</reference>
<feature type="compositionally biased region" description="Basic and acidic residues" evidence="1">
    <location>
        <begin position="54"/>
        <end position="68"/>
    </location>
</feature>
<gene>
    <name evidence="2" type="ORF">BAN20980_02309</name>
</gene>
<accession>A0A6P2G7D8</accession>
<organism evidence="2 3">
    <name type="scientific">Burkholderia anthina</name>
    <dbReference type="NCBI Taxonomy" id="179879"/>
    <lineage>
        <taxon>Bacteria</taxon>
        <taxon>Pseudomonadati</taxon>
        <taxon>Pseudomonadota</taxon>
        <taxon>Betaproteobacteria</taxon>
        <taxon>Burkholderiales</taxon>
        <taxon>Burkholderiaceae</taxon>
        <taxon>Burkholderia</taxon>
        <taxon>Burkholderia cepacia complex</taxon>
    </lineage>
</organism>
<evidence type="ECO:0000256" key="1">
    <source>
        <dbReference type="SAM" id="MobiDB-lite"/>
    </source>
</evidence>
<feature type="region of interest" description="Disordered" evidence="1">
    <location>
        <begin position="49"/>
        <end position="70"/>
    </location>
</feature>
<name>A0A6P2G7D8_9BURK</name>
<dbReference type="AlphaFoldDB" id="A0A6P2G7D8"/>